<dbReference type="AlphaFoldDB" id="A0A8H3LU07"/>
<dbReference type="Proteomes" id="UP000615446">
    <property type="component" value="Unassembled WGS sequence"/>
</dbReference>
<accession>A0A8H3LU07</accession>
<proteinExistence type="predicted"/>
<dbReference type="InterPro" id="IPR007527">
    <property type="entry name" value="Znf_SWIM"/>
</dbReference>
<keyword evidence="1" id="KW-0862">Zinc</keyword>
<reference evidence="4" key="1">
    <citation type="submission" date="2019-10" db="EMBL/GenBank/DDBJ databases">
        <title>Conservation and host-specific expression of non-tandemly repeated heterogenous ribosome RNA gene in arbuscular mycorrhizal fungi.</title>
        <authorList>
            <person name="Maeda T."/>
            <person name="Kobayashi Y."/>
            <person name="Nakagawa T."/>
            <person name="Ezawa T."/>
            <person name="Yamaguchi K."/>
            <person name="Bino T."/>
            <person name="Nishimoto Y."/>
            <person name="Shigenobu S."/>
            <person name="Kawaguchi M."/>
        </authorList>
    </citation>
    <scope>NUCLEOTIDE SEQUENCE</scope>
    <source>
        <strain evidence="4">HR1</strain>
    </source>
</reference>
<feature type="domain" description="SWIM-type" evidence="3">
    <location>
        <begin position="580"/>
        <end position="611"/>
    </location>
</feature>
<organism evidence="4 5">
    <name type="scientific">Rhizophagus clarus</name>
    <dbReference type="NCBI Taxonomy" id="94130"/>
    <lineage>
        <taxon>Eukaryota</taxon>
        <taxon>Fungi</taxon>
        <taxon>Fungi incertae sedis</taxon>
        <taxon>Mucoromycota</taxon>
        <taxon>Glomeromycotina</taxon>
        <taxon>Glomeromycetes</taxon>
        <taxon>Glomerales</taxon>
        <taxon>Glomeraceae</taxon>
        <taxon>Rhizophagus</taxon>
    </lineage>
</organism>
<dbReference type="PROSITE" id="PS50966">
    <property type="entry name" value="ZF_SWIM"/>
    <property type="match status" value="1"/>
</dbReference>
<evidence type="ECO:0000259" key="3">
    <source>
        <dbReference type="PROSITE" id="PS50966"/>
    </source>
</evidence>
<evidence type="ECO:0000313" key="5">
    <source>
        <dbReference type="Proteomes" id="UP000615446"/>
    </source>
</evidence>
<dbReference type="OrthoDB" id="6784354at2759"/>
<dbReference type="EMBL" id="BLAL01000215">
    <property type="protein sequence ID" value="GES92230.1"/>
    <property type="molecule type" value="Genomic_DNA"/>
</dbReference>
<dbReference type="Pfam" id="PF04434">
    <property type="entry name" value="SWIM"/>
    <property type="match status" value="1"/>
</dbReference>
<dbReference type="GO" id="GO:0008270">
    <property type="term" value="F:zinc ion binding"/>
    <property type="evidence" value="ECO:0007669"/>
    <property type="project" value="UniProtKB-KW"/>
</dbReference>
<evidence type="ECO:0000313" key="4">
    <source>
        <dbReference type="EMBL" id="GES92230.1"/>
    </source>
</evidence>
<dbReference type="PANTHER" id="PTHR35385">
    <property type="entry name" value="PROTEIN B, PUTATIVE-RELATED-RELATED"/>
    <property type="match status" value="1"/>
</dbReference>
<comment type="caution">
    <text evidence="4">The sequence shown here is derived from an EMBL/GenBank/DDBJ whole genome shotgun (WGS) entry which is preliminary data.</text>
</comment>
<evidence type="ECO:0000256" key="1">
    <source>
        <dbReference type="PROSITE-ProRule" id="PRU00325"/>
    </source>
</evidence>
<feature type="region of interest" description="Disordered" evidence="2">
    <location>
        <begin position="765"/>
        <end position="815"/>
    </location>
</feature>
<protein>
    <recommendedName>
        <fullName evidence="3">SWIM-type domain-containing protein</fullName>
    </recommendedName>
</protein>
<dbReference type="PANTHER" id="PTHR35385:SF2">
    <property type="entry name" value="PROTEIN B, PUTATIVE-RELATED"/>
    <property type="match status" value="1"/>
</dbReference>
<evidence type="ECO:0000256" key="2">
    <source>
        <dbReference type="SAM" id="MobiDB-lite"/>
    </source>
</evidence>
<name>A0A8H3LU07_9GLOM</name>
<keyword evidence="1" id="KW-0863">Zinc-finger</keyword>
<gene>
    <name evidence="4" type="ORF">RCL2_001901700</name>
</gene>
<sequence>MESDTSQIFSWDSLPNILKSILPHNYSYLIKIFNELSSYQTAENFKVPQFELDIFVDVDNQEGACEWFKEYESKSKTTMPQTRGYDIKGDRVLFREQRHCIHSHEVKKKQGKNAVTKRPQSLRARDTCCTAAIHLRLNRQRLSHTHPLEINLKYTHNHVINSAESLSFRRVKEEVREELLELFKDGHSPSSALYVYQDKLHLEASDEQELIELLADRSVNPDYDYVAKLFQEYREAVLGSRNGKSMFSRLEEVIKDYNDSGLGNAILQEYDARTGKSFILCIVTGLMSRIHEKVPQAAEICYVDASASFEPLNTSITLLYTSCAIGALPLGLIVTSDELEITLEKAFNMLKTILPPHAFYGCGPQTGPILFLTDDSSAERNALELCFPKTIRLLCTFHILQAFWRWLHDSKHHIKKEDRVSIMTKMKKILYALLSTEMDAFYHEFKQEFYHSYPQLQKHFELLWERRCLWALSYRSGLPTRGNNTNNYVEKSFGILKDIVFARTQAFNSVQVFQFITTNMERFYQRRILGFANKHPGHLQIAKRFLCPGWESVCQNGILETNVMNEFLVQNTSQDSGTFYVVNSEFGTCSCPVGISGAPCKHQGAVSMKFHISMFNFIPSLTLDDRIIYTYIALVKSFLGYVAKDRSFYASLHAKPAPQSQEIIHSEMAVPNNTLILEIKELSEENKEVDILEFSSFLEEMKLDDQNAGQILRTSLDKFKDRYNAAKSKSIPRLSSFLYDLNRNIDPMARINSGAHIRVQVESVKRRKTQGSSNKRRISVPTRNEKENLDPQAIPARKKKKTGINVKKMVKYTQN</sequence>
<keyword evidence="1" id="KW-0479">Metal-binding</keyword>
<feature type="compositionally biased region" description="Basic residues" evidence="2">
    <location>
        <begin position="765"/>
        <end position="778"/>
    </location>
</feature>